<evidence type="ECO:0000313" key="4">
    <source>
        <dbReference type="Proteomes" id="UP001320702"/>
    </source>
</evidence>
<dbReference type="InterPro" id="IPR027266">
    <property type="entry name" value="TrmE/GcvT-like"/>
</dbReference>
<keyword evidence="1" id="KW-0809">Transit peptide</keyword>
<dbReference type="PANTHER" id="PTHR22602:SF0">
    <property type="entry name" value="TRANSFERASE CAF17, MITOCHONDRIAL-RELATED"/>
    <property type="match status" value="1"/>
</dbReference>
<gene>
    <name evidence="3" type="ORF">MU516_02895</name>
</gene>
<evidence type="ECO:0000256" key="1">
    <source>
        <dbReference type="ARBA" id="ARBA00022946"/>
    </source>
</evidence>
<accession>A0ABT2K5J4</accession>
<dbReference type="Pfam" id="PF25455">
    <property type="entry name" value="Beta-barrel_CAF17_C"/>
    <property type="match status" value="1"/>
</dbReference>
<name>A0ABT2K5J4_9RHOB</name>
<feature type="domain" description="CAF17 C-terminal" evidence="2">
    <location>
        <begin position="180"/>
        <end position="237"/>
    </location>
</feature>
<evidence type="ECO:0000313" key="3">
    <source>
        <dbReference type="EMBL" id="MCT4331815.1"/>
    </source>
</evidence>
<dbReference type="EMBL" id="JANAVZ010000001">
    <property type="protein sequence ID" value="MCT4331815.1"/>
    <property type="molecule type" value="Genomic_DNA"/>
</dbReference>
<dbReference type="NCBIfam" id="TIGR03317">
    <property type="entry name" value="ygfZ_signature"/>
    <property type="match status" value="1"/>
</dbReference>
<dbReference type="InterPro" id="IPR057460">
    <property type="entry name" value="CAF17_C"/>
</dbReference>
<dbReference type="Proteomes" id="UP001320702">
    <property type="component" value="Unassembled WGS sequence"/>
</dbReference>
<organism evidence="3 4">
    <name type="scientific">Paracoccus maritimus</name>
    <dbReference type="NCBI Taxonomy" id="2933292"/>
    <lineage>
        <taxon>Bacteria</taxon>
        <taxon>Pseudomonadati</taxon>
        <taxon>Pseudomonadota</taxon>
        <taxon>Alphaproteobacteria</taxon>
        <taxon>Rhodobacterales</taxon>
        <taxon>Paracoccaceae</taxon>
        <taxon>Paracoccus</taxon>
    </lineage>
</organism>
<dbReference type="InterPro" id="IPR017703">
    <property type="entry name" value="YgfZ/GCV_T_CS"/>
</dbReference>
<comment type="caution">
    <text evidence="3">The sequence shown here is derived from an EMBL/GenBank/DDBJ whole genome shotgun (WGS) entry which is preliminary data.</text>
</comment>
<dbReference type="Gene3D" id="3.30.1360.120">
    <property type="entry name" value="Probable tRNA modification gtpase trme, domain 1"/>
    <property type="match status" value="2"/>
</dbReference>
<dbReference type="SUPFAM" id="SSF103025">
    <property type="entry name" value="Folate-binding domain"/>
    <property type="match status" value="1"/>
</dbReference>
<proteinExistence type="predicted"/>
<dbReference type="InterPro" id="IPR045179">
    <property type="entry name" value="YgfZ/GcvT"/>
</dbReference>
<dbReference type="PANTHER" id="PTHR22602">
    <property type="entry name" value="TRANSFERASE CAF17, MITOCHONDRIAL-RELATED"/>
    <property type="match status" value="1"/>
</dbReference>
<evidence type="ECO:0000259" key="2">
    <source>
        <dbReference type="Pfam" id="PF25455"/>
    </source>
</evidence>
<dbReference type="RefSeq" id="WP_260275679.1">
    <property type="nucleotide sequence ID" value="NZ_JANAVZ010000001.1"/>
</dbReference>
<sequence length="239" mass="26394">MNRKIIRVTGEDRVEFLQGLVTNDVTRAPCWAAMLTPQGKYLADFLIVPDDDALLLDVDAGLADDLIRRLSMYKLRSKVDLQPTDMTVARGTGPVPDGAIADPRHDVLGWRHYGQTGDDGSDWDAIRVEHCIPETLIELIPNETFILEVGFERLHGVDFRKGCYVGQEVTARMKHKAELRKGLTTLRVEGEAPVGTQITRDGRAVGTLFTQSGGRGLAHVRFDRLDDGMEAGPARVFAA</sequence>
<reference evidence="3 4" key="1">
    <citation type="submission" date="2022-04" db="EMBL/GenBank/DDBJ databases">
        <title>Paracoccus sp. YLB-12 draft genome sequence.</title>
        <authorList>
            <person name="Yu L."/>
        </authorList>
    </citation>
    <scope>NUCLEOTIDE SEQUENCE [LARGE SCALE GENOMIC DNA]</scope>
    <source>
        <strain evidence="3 4">YLB-12</strain>
    </source>
</reference>
<protein>
    <submittedName>
        <fullName evidence="3">Folate-binding protein</fullName>
    </submittedName>
</protein>
<keyword evidence="4" id="KW-1185">Reference proteome</keyword>